<organism evidence="1 2">
    <name type="scientific">Aequorivita viscosa</name>
    <dbReference type="NCBI Taxonomy" id="797419"/>
    <lineage>
        <taxon>Bacteria</taxon>
        <taxon>Pseudomonadati</taxon>
        <taxon>Bacteroidota</taxon>
        <taxon>Flavobacteriia</taxon>
        <taxon>Flavobacteriales</taxon>
        <taxon>Flavobacteriaceae</taxon>
        <taxon>Aequorivita</taxon>
    </lineage>
</organism>
<protein>
    <submittedName>
        <fullName evidence="1">Uncharacterized protein</fullName>
    </submittedName>
</protein>
<gene>
    <name evidence="1" type="ORF">SAMN04487908_12558</name>
</gene>
<accession>A0A1M6M533</accession>
<keyword evidence="2" id="KW-1185">Reference proteome</keyword>
<evidence type="ECO:0000313" key="1">
    <source>
        <dbReference type="EMBL" id="SHJ78562.1"/>
    </source>
</evidence>
<evidence type="ECO:0000313" key="2">
    <source>
        <dbReference type="Proteomes" id="UP000184172"/>
    </source>
</evidence>
<reference evidence="2" key="1">
    <citation type="submission" date="2016-11" db="EMBL/GenBank/DDBJ databases">
        <authorList>
            <person name="Varghese N."/>
            <person name="Submissions S."/>
        </authorList>
    </citation>
    <scope>NUCLEOTIDE SEQUENCE [LARGE SCALE GENOMIC DNA]</scope>
    <source>
        <strain evidence="2">DSM 26349</strain>
    </source>
</reference>
<dbReference type="AlphaFoldDB" id="A0A1M6M533"/>
<proteinExistence type="predicted"/>
<sequence length="78" mass="9091">MIKSHNILSFLLNFTSSISNTNSKENLQYGEFFMRFCLFIAQEFPFLLGNKIYLIGKVNLKMFTSVLAIPIKKKLECY</sequence>
<dbReference type="EMBL" id="FQYV01000025">
    <property type="protein sequence ID" value="SHJ78562.1"/>
    <property type="molecule type" value="Genomic_DNA"/>
</dbReference>
<name>A0A1M6M533_9FLAO</name>
<dbReference type="Proteomes" id="UP000184172">
    <property type="component" value="Unassembled WGS sequence"/>
</dbReference>